<accession>A0ABP8KZC2</accession>
<dbReference type="RefSeq" id="WP_345060675.1">
    <property type="nucleotide sequence ID" value="NZ_BAABEX010000003.1"/>
</dbReference>
<feature type="region of interest" description="Disordered" evidence="1">
    <location>
        <begin position="205"/>
        <end position="366"/>
    </location>
</feature>
<dbReference type="InterPro" id="IPR007730">
    <property type="entry name" value="SPOR-like_dom"/>
</dbReference>
<dbReference type="Pfam" id="PF05036">
    <property type="entry name" value="SPOR"/>
    <property type="match status" value="1"/>
</dbReference>
<keyword evidence="2" id="KW-1133">Transmembrane helix</keyword>
<feature type="transmembrane region" description="Helical" evidence="2">
    <location>
        <begin position="88"/>
        <end position="106"/>
    </location>
</feature>
<proteinExistence type="predicted"/>
<dbReference type="Gene3D" id="3.30.70.1070">
    <property type="entry name" value="Sporulation related repeat"/>
    <property type="match status" value="1"/>
</dbReference>
<sequence length="450" mass="45938">MVFVPPTDAYAQASAAAQPSSSAAPDAPAATPAMTTLYGHAVGPLNTAYYLDVFDRLDGSGRSTVGWNWAAALCTLNWLIYRRLWNAALVYLAAAEGLALLVFGVGRPLLDWPAPVEWGVIGAFVLASIVVPGWYGNGLMYAEVRKRIDRALTASATVAEAGERLEREAPTRRRLQWIVAANAALALLAVLAALWWPKGPIPGASPQPEPRVWDGSGSAGPAPAASAAATAQAAAPESAASAAALPTSAAADTPASPPQAAAPAAQPLSQPASQPAQASAATETPQAAAPAPASAPASAPAATAAPPGPKASAPAPTASTPPSPQSRSTAREASAPESARPAARETARATERKASGPAPAASRDQALVPVGSAPGFYLNVGLFADEANARKAQARLLNEGLPAFRQELDTTQGRRIRVRVGPYATRAQAERAAASVRALSLEAVVFQKKH</sequence>
<dbReference type="InterPro" id="IPR036680">
    <property type="entry name" value="SPOR-like_sf"/>
</dbReference>
<evidence type="ECO:0000256" key="2">
    <source>
        <dbReference type="SAM" id="Phobius"/>
    </source>
</evidence>
<feature type="compositionally biased region" description="Low complexity" evidence="1">
    <location>
        <begin position="219"/>
        <end position="318"/>
    </location>
</feature>
<gene>
    <name evidence="4" type="ORF">GCM10023090_03780</name>
</gene>
<dbReference type="PROSITE" id="PS51724">
    <property type="entry name" value="SPOR"/>
    <property type="match status" value="1"/>
</dbReference>
<evidence type="ECO:0000313" key="4">
    <source>
        <dbReference type="EMBL" id="GAA4418611.1"/>
    </source>
</evidence>
<reference evidence="5" key="1">
    <citation type="journal article" date="2019" name="Int. J. Syst. Evol. Microbiol.">
        <title>The Global Catalogue of Microorganisms (GCM) 10K type strain sequencing project: providing services to taxonomists for standard genome sequencing and annotation.</title>
        <authorList>
            <consortium name="The Broad Institute Genomics Platform"/>
            <consortium name="The Broad Institute Genome Sequencing Center for Infectious Disease"/>
            <person name="Wu L."/>
            <person name="Ma J."/>
        </authorList>
    </citation>
    <scope>NUCLEOTIDE SEQUENCE [LARGE SCALE GENOMIC DNA]</scope>
    <source>
        <strain evidence="5">JCM 31890</strain>
    </source>
</reference>
<keyword evidence="5" id="KW-1185">Reference proteome</keyword>
<feature type="transmembrane region" description="Helical" evidence="2">
    <location>
        <begin position="118"/>
        <end position="137"/>
    </location>
</feature>
<comment type="caution">
    <text evidence="4">The sequence shown here is derived from an EMBL/GenBank/DDBJ whole genome shotgun (WGS) entry which is preliminary data.</text>
</comment>
<organism evidence="4 5">
    <name type="scientific">Acidovorax lacteus</name>
    <dbReference type="NCBI Taxonomy" id="1924988"/>
    <lineage>
        <taxon>Bacteria</taxon>
        <taxon>Pseudomonadati</taxon>
        <taxon>Pseudomonadota</taxon>
        <taxon>Betaproteobacteria</taxon>
        <taxon>Burkholderiales</taxon>
        <taxon>Comamonadaceae</taxon>
        <taxon>Acidovorax</taxon>
    </lineage>
</organism>
<evidence type="ECO:0000313" key="5">
    <source>
        <dbReference type="Proteomes" id="UP001501788"/>
    </source>
</evidence>
<protein>
    <recommendedName>
        <fullName evidence="3">SPOR domain-containing protein</fullName>
    </recommendedName>
</protein>
<feature type="transmembrane region" description="Helical" evidence="2">
    <location>
        <begin position="64"/>
        <end position="81"/>
    </location>
</feature>
<dbReference type="SUPFAM" id="SSF110997">
    <property type="entry name" value="Sporulation related repeat"/>
    <property type="match status" value="1"/>
</dbReference>
<keyword evidence="2" id="KW-0812">Transmembrane</keyword>
<feature type="domain" description="SPOR" evidence="3">
    <location>
        <begin position="370"/>
        <end position="450"/>
    </location>
</feature>
<dbReference type="Proteomes" id="UP001501788">
    <property type="component" value="Unassembled WGS sequence"/>
</dbReference>
<feature type="compositionally biased region" description="Low complexity" evidence="1">
    <location>
        <begin position="325"/>
        <end position="341"/>
    </location>
</feature>
<evidence type="ECO:0000259" key="3">
    <source>
        <dbReference type="PROSITE" id="PS51724"/>
    </source>
</evidence>
<keyword evidence="2" id="KW-0472">Membrane</keyword>
<dbReference type="EMBL" id="BAABEX010000003">
    <property type="protein sequence ID" value="GAA4418611.1"/>
    <property type="molecule type" value="Genomic_DNA"/>
</dbReference>
<feature type="transmembrane region" description="Helical" evidence="2">
    <location>
        <begin position="177"/>
        <end position="196"/>
    </location>
</feature>
<feature type="compositionally biased region" description="Basic and acidic residues" evidence="1">
    <location>
        <begin position="342"/>
        <end position="354"/>
    </location>
</feature>
<name>A0ABP8KZC2_9BURK</name>
<evidence type="ECO:0000256" key="1">
    <source>
        <dbReference type="SAM" id="MobiDB-lite"/>
    </source>
</evidence>